<dbReference type="InterPro" id="IPR036390">
    <property type="entry name" value="WH_DNA-bd_sf"/>
</dbReference>
<dbReference type="GO" id="GO:0000502">
    <property type="term" value="C:proteasome complex"/>
    <property type="evidence" value="ECO:0007669"/>
    <property type="project" value="UniProtKB-KW"/>
</dbReference>
<reference evidence="7 8" key="1">
    <citation type="submission" date="2016-10" db="EMBL/GenBank/DDBJ databases">
        <authorList>
            <person name="Cai Z."/>
        </authorList>
    </citation>
    <scope>NUCLEOTIDE SEQUENCE [LARGE SCALE GENOMIC DNA]</scope>
</reference>
<dbReference type="InterPro" id="IPR049549">
    <property type="entry name" value="RPN7_PSMD6_C"/>
</dbReference>
<keyword evidence="5" id="KW-0175">Coiled coil</keyword>
<dbReference type="Gene3D" id="1.25.40.570">
    <property type="match status" value="1"/>
</dbReference>
<dbReference type="Pfam" id="PF21154">
    <property type="entry name" value="RPN7_PSMD6_C"/>
    <property type="match status" value="1"/>
</dbReference>
<dbReference type="EMBL" id="FNXT01000112">
    <property type="protein sequence ID" value="SZX60872.1"/>
    <property type="molecule type" value="Genomic_DNA"/>
</dbReference>
<dbReference type="InterPro" id="IPR019585">
    <property type="entry name" value="Rpn7/CSN1"/>
</dbReference>
<dbReference type="FunFam" id="1.25.40.570:FF:000005">
    <property type="entry name" value="26S proteasome regulatory subunit N7"/>
    <property type="match status" value="1"/>
</dbReference>
<comment type="similarity">
    <text evidence="2">Belongs to the proteasome subunit S10 family.</text>
</comment>
<feature type="coiled-coil region" evidence="5">
    <location>
        <begin position="72"/>
        <end position="99"/>
    </location>
</feature>
<dbReference type="Pfam" id="PF10602">
    <property type="entry name" value="RPN7"/>
    <property type="match status" value="1"/>
</dbReference>
<evidence type="ECO:0000256" key="3">
    <source>
        <dbReference type="ARBA" id="ARBA00022942"/>
    </source>
</evidence>
<evidence type="ECO:0000259" key="6">
    <source>
        <dbReference type="PROSITE" id="PS50250"/>
    </source>
</evidence>
<comment type="function">
    <text evidence="1">Acts as a regulatory subunit of the 26S proteasome which is involved in the ATP-dependent degradation of ubiquitinated proteins.</text>
</comment>
<organism evidence="7 8">
    <name type="scientific">Tetradesmus obliquus</name>
    <name type="common">Green alga</name>
    <name type="synonym">Acutodesmus obliquus</name>
    <dbReference type="NCBI Taxonomy" id="3088"/>
    <lineage>
        <taxon>Eukaryota</taxon>
        <taxon>Viridiplantae</taxon>
        <taxon>Chlorophyta</taxon>
        <taxon>core chlorophytes</taxon>
        <taxon>Chlorophyceae</taxon>
        <taxon>CS clade</taxon>
        <taxon>Sphaeropleales</taxon>
        <taxon>Scenedesmaceae</taxon>
        <taxon>Tetradesmus</taxon>
    </lineage>
</organism>
<evidence type="ECO:0000256" key="5">
    <source>
        <dbReference type="SAM" id="Coils"/>
    </source>
</evidence>
<dbReference type="AlphaFoldDB" id="A0A383V7X9"/>
<name>A0A383V7X9_TETOB</name>
<feature type="domain" description="PCI" evidence="6">
    <location>
        <begin position="191"/>
        <end position="359"/>
    </location>
</feature>
<dbReference type="PROSITE" id="PS50250">
    <property type="entry name" value="PCI"/>
    <property type="match status" value="1"/>
</dbReference>
<evidence type="ECO:0000256" key="1">
    <source>
        <dbReference type="ARBA" id="ARBA00002187"/>
    </source>
</evidence>
<proteinExistence type="inferred from homology"/>
<dbReference type="InterPro" id="IPR000717">
    <property type="entry name" value="PCI_dom"/>
</dbReference>
<sequence length="388" mass="43256">MTENESEKQDFRLELAQQVFLFKSTDIAGVDKAKLQAQILQTIFSKGLAPYYEHLCGELGWELQQGKLQEMQASNAKQLEELAAKIKDAEENLGETEVRDALAAKAAFLGSIGDREGAAAAYSDTESKTASGAAKADMVFAQIRLAILYQDWHGVKKLLAHAKTICEAGGDWEHKNKLKVYEGVAAMYSRDFKRAAELLLDSIQTFTTSELFTYTSCVTYAVAASLVSLDRVALKERVVDSPEIRSVIGHVPALESCLNALHDCNYREFFRSLLGVIDIIRADMYTHPHVRYYMREVRLVAYNQFLESYKSVTLESMATAFDVGLPFLDTEVADFICAGRISAKIDKVAGIIETKRPDAKNALYLEAIKRGDLLLNRVQKLSRVIDVD</sequence>
<keyword evidence="8" id="KW-1185">Reference proteome</keyword>
<gene>
    <name evidence="7" type="ORF">BQ4739_LOCUS1413</name>
</gene>
<protein>
    <recommendedName>
        <fullName evidence="4">26S proteasome regulatory subunit RPN7</fullName>
    </recommendedName>
</protein>
<dbReference type="STRING" id="3088.A0A383V7X9"/>
<dbReference type="InterPro" id="IPR045135">
    <property type="entry name" value="Rpn7_N"/>
</dbReference>
<dbReference type="PANTHER" id="PTHR14145">
    <property type="entry name" value="26S PROTESOME SUBUNIT 6"/>
    <property type="match status" value="1"/>
</dbReference>
<accession>A0A383V7X9</accession>
<evidence type="ECO:0000313" key="7">
    <source>
        <dbReference type="EMBL" id="SZX60872.1"/>
    </source>
</evidence>
<evidence type="ECO:0000313" key="8">
    <source>
        <dbReference type="Proteomes" id="UP000256970"/>
    </source>
</evidence>
<evidence type="ECO:0000256" key="2">
    <source>
        <dbReference type="ARBA" id="ARBA00005717"/>
    </source>
</evidence>
<dbReference type="Pfam" id="PF01399">
    <property type="entry name" value="PCI"/>
    <property type="match status" value="1"/>
</dbReference>
<dbReference type="GO" id="GO:0043161">
    <property type="term" value="P:proteasome-mediated ubiquitin-dependent protein catabolic process"/>
    <property type="evidence" value="ECO:0007669"/>
    <property type="project" value="TreeGrafter"/>
</dbReference>
<dbReference type="Proteomes" id="UP000256970">
    <property type="component" value="Unassembled WGS sequence"/>
</dbReference>
<evidence type="ECO:0000256" key="4">
    <source>
        <dbReference type="ARBA" id="ARBA00075096"/>
    </source>
</evidence>
<dbReference type="SMART" id="SM00088">
    <property type="entry name" value="PINT"/>
    <property type="match status" value="1"/>
</dbReference>
<dbReference type="PANTHER" id="PTHR14145:SF1">
    <property type="entry name" value="26S PROTEASOME NON-ATPASE REGULATORY SUBUNIT 6"/>
    <property type="match status" value="1"/>
</dbReference>
<dbReference type="SUPFAM" id="SSF46785">
    <property type="entry name" value="Winged helix' DNA-binding domain"/>
    <property type="match status" value="1"/>
</dbReference>
<keyword evidence="3" id="KW-0647">Proteasome</keyword>